<evidence type="ECO:0000256" key="4">
    <source>
        <dbReference type="ARBA" id="ARBA00022801"/>
    </source>
</evidence>
<evidence type="ECO:0000256" key="8">
    <source>
        <dbReference type="SAM" id="SignalP"/>
    </source>
</evidence>
<keyword evidence="3" id="KW-0645">Protease</keyword>
<keyword evidence="8" id="KW-0732">Signal</keyword>
<evidence type="ECO:0000313" key="11">
    <source>
        <dbReference type="Proteomes" id="UP000073816"/>
    </source>
</evidence>
<evidence type="ECO:0000256" key="5">
    <source>
        <dbReference type="ARBA" id="ARBA00022833"/>
    </source>
</evidence>
<accession>A0A142EIM4</accession>
<evidence type="ECO:0000256" key="3">
    <source>
        <dbReference type="ARBA" id="ARBA00022670"/>
    </source>
</evidence>
<dbReference type="KEGG" id="alm:AO498_01155"/>
<dbReference type="GO" id="GO:0005615">
    <property type="term" value="C:extracellular space"/>
    <property type="evidence" value="ECO:0007669"/>
    <property type="project" value="TreeGrafter"/>
</dbReference>
<sequence length="528" mass="58765">MRKLLITGLLLGGLLGHAATAQTDYPTLGQVSQRLQKLSGNAAVELKTLTKTVGGKDIQVLKVGTGNKDQKPAIAVVGGVEGFHVLSVELALQFAEKLVAEHSETLEHTTFYIFPNMSPDAYEQYHAALKYERRGNAVPADHDRDGKQNDNGYSDLNGDGLITWMRVEDPMGDWMVSKEDERVLVKADRSKGEAGKYLVFKESKDDDKDGSFGEDLKEGIAFNKSLTYKFPVFEPLAGDIAVSQLESRAMLDYLFEQWNIFAFVTFSPANNLSSPLKYNASDARKRVVTSILEKDQAINAMVSELYNKTVPAKAFQQTNQGTDGDFFQWAYFHFARLSFSTPGYWTPEYKGKTNAEANYLAWADSLGWDSFVPWTEINHPDFPNRKVEVGGVKPFVMVNPPFEKVGEIVEQHTDFILKLAAMQPKLEFHNLKTESLGNGLTRVSVDLFNNSPLPTHSQMGERSRWLRKVRVDIDVAPEKLISGDKITLEDSLGAYQKVTYSWIVRGTGNVTIKAGAAHTGFATQTVKL</sequence>
<dbReference type="CDD" id="cd06905">
    <property type="entry name" value="M14-like"/>
    <property type="match status" value="1"/>
</dbReference>
<feature type="signal peptide" evidence="8">
    <location>
        <begin position="1"/>
        <end position="21"/>
    </location>
</feature>
<dbReference type="SMART" id="SM00631">
    <property type="entry name" value="Zn_pept"/>
    <property type="match status" value="1"/>
</dbReference>
<proteinExistence type="inferred from homology"/>
<feature type="domain" description="Peptidase M14" evidence="9">
    <location>
        <begin position="24"/>
        <end position="369"/>
    </location>
</feature>
<dbReference type="SUPFAM" id="SSF53187">
    <property type="entry name" value="Zn-dependent exopeptidases"/>
    <property type="match status" value="1"/>
</dbReference>
<evidence type="ECO:0000259" key="9">
    <source>
        <dbReference type="PROSITE" id="PS52035"/>
    </source>
</evidence>
<evidence type="ECO:0000256" key="7">
    <source>
        <dbReference type="PROSITE-ProRule" id="PRU01379"/>
    </source>
</evidence>
<evidence type="ECO:0000256" key="6">
    <source>
        <dbReference type="ARBA" id="ARBA00023049"/>
    </source>
</evidence>
<dbReference type="AlphaFoldDB" id="A0A142EIM4"/>
<evidence type="ECO:0000256" key="1">
    <source>
        <dbReference type="ARBA" id="ARBA00001947"/>
    </source>
</evidence>
<comment type="caution">
    <text evidence="7">Lacks conserved residue(s) required for the propagation of feature annotation.</text>
</comment>
<protein>
    <submittedName>
        <fullName evidence="10">Peptidase</fullName>
    </submittedName>
</protein>
<organism evidence="10 11">
    <name type="scientific">Algoriphagus sanaruensis</name>
    <dbReference type="NCBI Taxonomy" id="1727163"/>
    <lineage>
        <taxon>Bacteria</taxon>
        <taxon>Pseudomonadati</taxon>
        <taxon>Bacteroidota</taxon>
        <taxon>Cytophagia</taxon>
        <taxon>Cytophagales</taxon>
        <taxon>Cyclobacteriaceae</taxon>
        <taxon>Algoriphagus</taxon>
    </lineage>
</organism>
<reference evidence="11" key="1">
    <citation type="submission" date="2015-09" db="EMBL/GenBank/DDBJ databases">
        <title>Complete sequence of Algoriphagus sp. M8-2.</title>
        <authorList>
            <person name="Shintani M."/>
        </authorList>
    </citation>
    <scope>NUCLEOTIDE SEQUENCE [LARGE SCALE GENOMIC DNA]</scope>
    <source>
        <strain evidence="11">M8-2</strain>
    </source>
</reference>
<feature type="chain" id="PRO_5007494382" evidence="8">
    <location>
        <begin position="22"/>
        <end position="528"/>
    </location>
</feature>
<dbReference type="STRING" id="1727163.AO498_01155"/>
<dbReference type="PROSITE" id="PS52035">
    <property type="entry name" value="PEPTIDASE_M14"/>
    <property type="match status" value="1"/>
</dbReference>
<dbReference type="Proteomes" id="UP000073816">
    <property type="component" value="Chromosome"/>
</dbReference>
<keyword evidence="11" id="KW-1185">Reference proteome</keyword>
<dbReference type="OrthoDB" id="5294005at2"/>
<dbReference type="RefSeq" id="WP_067550174.1">
    <property type="nucleotide sequence ID" value="NZ_CP012836.1"/>
</dbReference>
<keyword evidence="5" id="KW-0862">Zinc</keyword>
<reference evidence="10 11" key="2">
    <citation type="journal article" date="2016" name="Genome Announc.">
        <title>Complete Genome Sequence of Algoriphagus sp. Strain M8-2, Isolated from a Brackish Lake.</title>
        <authorList>
            <person name="Muraguchi Y."/>
            <person name="Kushimoto K."/>
            <person name="Ohtsubo Y."/>
            <person name="Suzuki T."/>
            <person name="Dohra H."/>
            <person name="Kimbara K."/>
            <person name="Shintani M."/>
        </authorList>
    </citation>
    <scope>NUCLEOTIDE SEQUENCE [LARGE SCALE GENOMIC DNA]</scope>
    <source>
        <strain evidence="10 11">M8-2</strain>
    </source>
</reference>
<dbReference type="GO" id="GO:0004181">
    <property type="term" value="F:metallocarboxypeptidase activity"/>
    <property type="evidence" value="ECO:0007669"/>
    <property type="project" value="InterPro"/>
</dbReference>
<comment type="cofactor">
    <cofactor evidence="1">
        <name>Zn(2+)</name>
        <dbReference type="ChEBI" id="CHEBI:29105"/>
    </cofactor>
</comment>
<dbReference type="GO" id="GO:0008270">
    <property type="term" value="F:zinc ion binding"/>
    <property type="evidence" value="ECO:0007669"/>
    <property type="project" value="InterPro"/>
</dbReference>
<keyword evidence="6" id="KW-0482">Metalloprotease</keyword>
<keyword evidence="4" id="KW-0378">Hydrolase</keyword>
<dbReference type="PANTHER" id="PTHR11705:SF143">
    <property type="entry name" value="SLL0236 PROTEIN"/>
    <property type="match status" value="1"/>
</dbReference>
<dbReference type="InterPro" id="IPR000834">
    <property type="entry name" value="Peptidase_M14"/>
</dbReference>
<gene>
    <name evidence="10" type="ORF">AO498_01155</name>
</gene>
<name>A0A142EIM4_9BACT</name>
<comment type="similarity">
    <text evidence="2 7">Belongs to the peptidase M14 family.</text>
</comment>
<dbReference type="EMBL" id="CP012836">
    <property type="protein sequence ID" value="AMQ54979.1"/>
    <property type="molecule type" value="Genomic_DNA"/>
</dbReference>
<evidence type="ECO:0000313" key="10">
    <source>
        <dbReference type="EMBL" id="AMQ54979.1"/>
    </source>
</evidence>
<dbReference type="PATRIC" id="fig|1727163.4.peg.238"/>
<dbReference type="Gene3D" id="3.40.630.10">
    <property type="entry name" value="Zn peptidases"/>
    <property type="match status" value="1"/>
</dbReference>
<dbReference type="GO" id="GO:0006508">
    <property type="term" value="P:proteolysis"/>
    <property type="evidence" value="ECO:0007669"/>
    <property type="project" value="UniProtKB-KW"/>
</dbReference>
<dbReference type="PANTHER" id="PTHR11705">
    <property type="entry name" value="PROTEASE FAMILY M14 CARBOXYPEPTIDASE A,B"/>
    <property type="match status" value="1"/>
</dbReference>
<dbReference type="Pfam" id="PF00246">
    <property type="entry name" value="Peptidase_M14"/>
    <property type="match status" value="1"/>
</dbReference>
<evidence type="ECO:0000256" key="2">
    <source>
        <dbReference type="ARBA" id="ARBA00005988"/>
    </source>
</evidence>